<comment type="cofactor">
    <cofactor evidence="1">
        <name>FAD</name>
        <dbReference type="ChEBI" id="CHEBI:57692"/>
    </cofactor>
</comment>
<dbReference type="PANTHER" id="PTHR12645">
    <property type="entry name" value="ALR/ERV"/>
    <property type="match status" value="1"/>
</dbReference>
<proteinExistence type="predicted"/>
<name>A0A6C0LG68_9ZZZZ</name>
<organism evidence="8">
    <name type="scientific">viral metagenome</name>
    <dbReference type="NCBI Taxonomy" id="1070528"/>
    <lineage>
        <taxon>unclassified sequences</taxon>
        <taxon>metagenomes</taxon>
        <taxon>organismal metagenomes</taxon>
    </lineage>
</organism>
<dbReference type="InterPro" id="IPR036774">
    <property type="entry name" value="ERV/ALR_sulphydryl_oxid_sf"/>
</dbReference>
<evidence type="ECO:0000256" key="1">
    <source>
        <dbReference type="ARBA" id="ARBA00001974"/>
    </source>
</evidence>
<dbReference type="SUPFAM" id="SSF69000">
    <property type="entry name" value="FAD-dependent thiol oxidase"/>
    <property type="match status" value="1"/>
</dbReference>
<reference evidence="8" key="1">
    <citation type="journal article" date="2020" name="Nature">
        <title>Giant virus diversity and host interactions through global metagenomics.</title>
        <authorList>
            <person name="Schulz F."/>
            <person name="Roux S."/>
            <person name="Paez-Espino D."/>
            <person name="Jungbluth S."/>
            <person name="Walsh D.A."/>
            <person name="Denef V.J."/>
            <person name="McMahon K.D."/>
            <person name="Konstantinidis K.T."/>
            <person name="Eloe-Fadrosh E.A."/>
            <person name="Kyrpides N.C."/>
            <person name="Woyke T."/>
        </authorList>
    </citation>
    <scope>NUCLEOTIDE SEQUENCE</scope>
    <source>
        <strain evidence="8">GVMAG-M-3300027810-10</strain>
    </source>
</reference>
<feature type="domain" description="ERV/ALR sulfhydryl oxidase" evidence="7">
    <location>
        <begin position="1"/>
        <end position="100"/>
    </location>
</feature>
<sequence length="152" mass="18373">MTTTEWGPHTWNMFHTLAEKIKDEYFCETKLEFWNMIKNICGNLPCPYCAQHANEFMSKIKIDNIKSKDDIIKILFVFHNSVNERLEKPKFDATKLREQYSNNNTIQVFNIFMNRYRIASNRGMQFHKSLQSRHVLSQFVNWFQQNNYKFNM</sequence>
<keyword evidence="5" id="KW-0560">Oxidoreductase</keyword>
<dbReference type="PROSITE" id="PS51324">
    <property type="entry name" value="ERV_ALR"/>
    <property type="match status" value="1"/>
</dbReference>
<dbReference type="AlphaFoldDB" id="A0A6C0LG68"/>
<evidence type="ECO:0000256" key="6">
    <source>
        <dbReference type="ARBA" id="ARBA00023157"/>
    </source>
</evidence>
<dbReference type="GO" id="GO:0005739">
    <property type="term" value="C:mitochondrion"/>
    <property type="evidence" value="ECO:0007669"/>
    <property type="project" value="TreeGrafter"/>
</dbReference>
<evidence type="ECO:0000313" key="8">
    <source>
        <dbReference type="EMBL" id="QHU29929.1"/>
    </source>
</evidence>
<dbReference type="GO" id="GO:0016971">
    <property type="term" value="F:flavin-dependent sulfhydryl oxidase activity"/>
    <property type="evidence" value="ECO:0007669"/>
    <property type="project" value="InterPro"/>
</dbReference>
<dbReference type="EMBL" id="MN740499">
    <property type="protein sequence ID" value="QHU29929.1"/>
    <property type="molecule type" value="Genomic_DNA"/>
</dbReference>
<evidence type="ECO:0000256" key="2">
    <source>
        <dbReference type="ARBA" id="ARBA00012512"/>
    </source>
</evidence>
<keyword evidence="4" id="KW-0274">FAD</keyword>
<accession>A0A6C0LG68</accession>
<evidence type="ECO:0000256" key="4">
    <source>
        <dbReference type="ARBA" id="ARBA00022827"/>
    </source>
</evidence>
<dbReference type="Gene3D" id="1.20.120.310">
    <property type="entry name" value="ERV/ALR sulfhydryl oxidase domain"/>
    <property type="match status" value="1"/>
</dbReference>
<dbReference type="Pfam" id="PF04777">
    <property type="entry name" value="Evr1_Alr"/>
    <property type="match status" value="1"/>
</dbReference>
<protein>
    <recommendedName>
        <fullName evidence="2">thiol oxidase</fullName>
        <ecNumber evidence="2">1.8.3.2</ecNumber>
    </recommendedName>
</protein>
<keyword evidence="3" id="KW-0285">Flavoprotein</keyword>
<evidence type="ECO:0000256" key="3">
    <source>
        <dbReference type="ARBA" id="ARBA00022630"/>
    </source>
</evidence>
<dbReference type="GO" id="GO:0050660">
    <property type="term" value="F:flavin adenine dinucleotide binding"/>
    <property type="evidence" value="ECO:0007669"/>
    <property type="project" value="TreeGrafter"/>
</dbReference>
<keyword evidence="6" id="KW-1015">Disulfide bond</keyword>
<dbReference type="PANTHER" id="PTHR12645:SF0">
    <property type="entry name" value="FAD-LINKED SULFHYDRYL OXIDASE ALR"/>
    <property type="match status" value="1"/>
</dbReference>
<dbReference type="InterPro" id="IPR017905">
    <property type="entry name" value="ERV/ALR_sulphydryl_oxidase"/>
</dbReference>
<evidence type="ECO:0000256" key="5">
    <source>
        <dbReference type="ARBA" id="ARBA00023002"/>
    </source>
</evidence>
<dbReference type="InterPro" id="IPR039799">
    <property type="entry name" value="ALR/ERV"/>
</dbReference>
<dbReference type="EC" id="1.8.3.2" evidence="2"/>
<evidence type="ECO:0000259" key="7">
    <source>
        <dbReference type="PROSITE" id="PS51324"/>
    </source>
</evidence>